<dbReference type="Proteomes" id="UP000288805">
    <property type="component" value="Unassembled WGS sequence"/>
</dbReference>
<gene>
    <name evidence="3" type="ORF">CK203_018234</name>
    <name evidence="2" type="ORF">CK203_090362</name>
</gene>
<evidence type="ECO:0000313" key="2">
    <source>
        <dbReference type="EMBL" id="RVW47361.1"/>
    </source>
</evidence>
<proteinExistence type="predicted"/>
<dbReference type="EMBL" id="QGNW01001285">
    <property type="protein sequence ID" value="RVW47361.1"/>
    <property type="molecule type" value="Genomic_DNA"/>
</dbReference>
<evidence type="ECO:0000313" key="3">
    <source>
        <dbReference type="EMBL" id="RVX10722.1"/>
    </source>
</evidence>
<evidence type="ECO:0000256" key="1">
    <source>
        <dbReference type="SAM" id="MobiDB-lite"/>
    </source>
</evidence>
<dbReference type="EMBL" id="QGNW01000033">
    <property type="protein sequence ID" value="RVX10722.1"/>
    <property type="molecule type" value="Genomic_DNA"/>
</dbReference>
<sequence>MQTSNFLPGQEAREENSAEGNVALQTMTPRIRKYMWWLQIAILNQI</sequence>
<feature type="region of interest" description="Disordered" evidence="1">
    <location>
        <begin position="1"/>
        <end position="21"/>
    </location>
</feature>
<evidence type="ECO:0000313" key="4">
    <source>
        <dbReference type="Proteomes" id="UP000288805"/>
    </source>
</evidence>
<name>A0A438JP58_VITVI</name>
<reference evidence="3 4" key="1">
    <citation type="journal article" date="2018" name="PLoS Genet.">
        <title>Population sequencing reveals clonal diversity and ancestral inbreeding in the grapevine cultivar Chardonnay.</title>
        <authorList>
            <person name="Roach M.J."/>
            <person name="Johnson D.L."/>
            <person name="Bohlmann J."/>
            <person name="van Vuuren H.J."/>
            <person name="Jones S.J."/>
            <person name="Pretorius I.S."/>
            <person name="Schmidt S.A."/>
            <person name="Borneman A.R."/>
        </authorList>
    </citation>
    <scope>NUCLEOTIDE SEQUENCE [LARGE SCALE GENOMIC DNA]</scope>
    <source>
        <strain evidence="4">cv. Chardonnay</strain>
        <strain evidence="3">I10V1</strain>
        <tissue evidence="3">Leaf</tissue>
    </source>
</reference>
<comment type="caution">
    <text evidence="3">The sequence shown here is derived from an EMBL/GenBank/DDBJ whole genome shotgun (WGS) entry which is preliminary data.</text>
</comment>
<dbReference type="AlphaFoldDB" id="A0A438JP58"/>
<protein>
    <submittedName>
        <fullName evidence="3">Uncharacterized protein</fullName>
    </submittedName>
</protein>
<accession>A0A438JP58</accession>
<organism evidence="3 4">
    <name type="scientific">Vitis vinifera</name>
    <name type="common">Grape</name>
    <dbReference type="NCBI Taxonomy" id="29760"/>
    <lineage>
        <taxon>Eukaryota</taxon>
        <taxon>Viridiplantae</taxon>
        <taxon>Streptophyta</taxon>
        <taxon>Embryophyta</taxon>
        <taxon>Tracheophyta</taxon>
        <taxon>Spermatophyta</taxon>
        <taxon>Magnoliopsida</taxon>
        <taxon>eudicotyledons</taxon>
        <taxon>Gunneridae</taxon>
        <taxon>Pentapetalae</taxon>
        <taxon>rosids</taxon>
        <taxon>Vitales</taxon>
        <taxon>Vitaceae</taxon>
        <taxon>Viteae</taxon>
        <taxon>Vitis</taxon>
    </lineage>
</organism>